<evidence type="ECO:0000256" key="1">
    <source>
        <dbReference type="ARBA" id="ARBA00008690"/>
    </source>
</evidence>
<evidence type="ECO:0000256" key="2">
    <source>
        <dbReference type="SAM" id="MobiDB-lite"/>
    </source>
</evidence>
<dbReference type="AlphaFoldDB" id="A0A445MES8"/>
<reference evidence="4" key="1">
    <citation type="journal article" date="2018" name="Data Brief">
        <title>Genome sequence data from 17 accessions of Ensete ventricosum, a staple food crop for millions in Ethiopia.</title>
        <authorList>
            <person name="Yemataw Z."/>
            <person name="Muzemil S."/>
            <person name="Ambachew D."/>
            <person name="Tripathi L."/>
            <person name="Tesfaye K."/>
            <person name="Chala A."/>
            <person name="Farbos A."/>
            <person name="O'Neill P."/>
            <person name="Moore K."/>
            <person name="Grant M."/>
            <person name="Studholme D.J."/>
        </authorList>
    </citation>
    <scope>NUCLEOTIDE SEQUENCE [LARGE SCALE GENOMIC DNA]</scope>
    <source>
        <tissue evidence="4">Leaf</tissue>
    </source>
</reference>
<dbReference type="PANTHER" id="PTHR33155:SF9">
    <property type="entry name" value="FANTASTIC FOUR-LIKE PROTEIN (DUF3049)"/>
    <property type="match status" value="1"/>
</dbReference>
<proteinExistence type="inferred from homology"/>
<dbReference type="Proteomes" id="UP000290560">
    <property type="component" value="Unassembled WGS sequence"/>
</dbReference>
<evidence type="ECO:0000313" key="4">
    <source>
        <dbReference type="EMBL" id="RZR72723.1"/>
    </source>
</evidence>
<comment type="similarity">
    <text evidence="1">Belongs to the fantastic four family.</text>
</comment>
<evidence type="ECO:0000259" key="3">
    <source>
        <dbReference type="Pfam" id="PF11250"/>
    </source>
</evidence>
<gene>
    <name evidence="4" type="ORF">BHM03_00016129</name>
</gene>
<sequence>MESRYIREKFRSHESLPLRTEEFHVERYGWSAHFFAGKVDEFSAREGILIALLVAEMGGKIKGPAQQLFLLFFFSILLVLYEVQSLDTKGSVVVVPHVRRASFPSPLLSFLRPTTAALHRLRHLGRPLPLFLLPSCDAAQDQMDPWAELREISEQPQLDRPTLVWSFSWEAITPADLIFPPIEMFGEIHFAEIPEPSSIPPLPNSLPSTSSAAMAARWSTIVKHEDAKEDDGLSPENSEHICTEGLGFESLQDAGDPTKGSMGNGSTLRRKENKETVVGQSSMAAMGQRLYMRSHSDIGLTSGEAVFPPPISTIGKGVKPWVYLKSFKKDGRLVIKKIKLPTQQCLQATRENGRLLLQLAHPTKQDEEEEEEEEEGSRNGTRDEPFCISL</sequence>
<feature type="domain" description="FAF" evidence="3">
    <location>
        <begin position="307"/>
        <end position="359"/>
    </location>
</feature>
<dbReference type="Pfam" id="PF11250">
    <property type="entry name" value="FAF"/>
    <property type="match status" value="1"/>
</dbReference>
<dbReference type="InterPro" id="IPR021410">
    <property type="entry name" value="FAF"/>
</dbReference>
<feature type="region of interest" description="Disordered" evidence="2">
    <location>
        <begin position="358"/>
        <end position="390"/>
    </location>
</feature>
<accession>A0A445MES8</accession>
<dbReference type="PANTHER" id="PTHR33155">
    <property type="entry name" value="FANTASTIC FOUR-LIKE PROTEIN (DUF3049)"/>
    <property type="match status" value="1"/>
</dbReference>
<feature type="region of interest" description="Disordered" evidence="2">
    <location>
        <begin position="249"/>
        <end position="281"/>
    </location>
</feature>
<organism evidence="4">
    <name type="scientific">Ensete ventricosum</name>
    <name type="common">Abyssinian banana</name>
    <name type="synonym">Musa ensete</name>
    <dbReference type="NCBI Taxonomy" id="4639"/>
    <lineage>
        <taxon>Eukaryota</taxon>
        <taxon>Viridiplantae</taxon>
        <taxon>Streptophyta</taxon>
        <taxon>Embryophyta</taxon>
        <taxon>Tracheophyta</taxon>
        <taxon>Spermatophyta</taxon>
        <taxon>Magnoliopsida</taxon>
        <taxon>Liliopsida</taxon>
        <taxon>Zingiberales</taxon>
        <taxon>Musaceae</taxon>
        <taxon>Ensete</taxon>
    </lineage>
</organism>
<protein>
    <recommendedName>
        <fullName evidence="3">FAF domain-containing protein</fullName>
    </recommendedName>
</protein>
<dbReference type="EMBL" id="KV875744">
    <property type="protein sequence ID" value="RZR72723.1"/>
    <property type="molecule type" value="Genomic_DNA"/>
</dbReference>
<dbReference type="InterPro" id="IPR046431">
    <property type="entry name" value="FAF_dom"/>
</dbReference>
<name>A0A445MES8_ENSVE</name>
<feature type="compositionally biased region" description="Acidic residues" evidence="2">
    <location>
        <begin position="366"/>
        <end position="375"/>
    </location>
</feature>
<feature type="compositionally biased region" description="Basic and acidic residues" evidence="2">
    <location>
        <begin position="376"/>
        <end position="390"/>
    </location>
</feature>